<dbReference type="Pfam" id="PF00480">
    <property type="entry name" value="ROK"/>
    <property type="match status" value="1"/>
</dbReference>
<dbReference type="PANTHER" id="PTHR18964:SF149">
    <property type="entry name" value="BIFUNCTIONAL UDP-N-ACETYLGLUCOSAMINE 2-EPIMERASE_N-ACETYLMANNOSAMINE KINASE"/>
    <property type="match status" value="1"/>
</dbReference>
<dbReference type="AlphaFoldDB" id="A0A919KXZ3"/>
<sequence>MTRVPHPREAVPAPLVTAAGGTDFVLGIDVGGTKVAVATAAVDGRILRRTRIDTDASRGALQTVERALHTAAELRAGTSAATGGRCLGAGVASPGVVHEDRVLMAPNIPGWEELSLPALVRERLDLAVVAADNDVKAAGLAEVRWGALRGVDPGIYLNLGTGLAAALVVGGRVLSGAHNAAGEIGYLLRDAADTAAAASGRAPLEEYFSGMGLARRGAELLGGSPSAAALFASAEPRARALVDDALDQLSVHVANLATVLDPQRIAVGGGMMASAERVLAALGGRLREAVPFPPELVPSAFPHDSALHGALALVLDELGPAAGPPTGAA</sequence>
<evidence type="ECO:0000256" key="1">
    <source>
        <dbReference type="ARBA" id="ARBA00006479"/>
    </source>
</evidence>
<evidence type="ECO:0000313" key="3">
    <source>
        <dbReference type="Proteomes" id="UP000603708"/>
    </source>
</evidence>
<reference evidence="2" key="1">
    <citation type="journal article" date="2014" name="Int. J. Syst. Evol. Microbiol.">
        <title>Complete genome sequence of Corynebacterium casei LMG S-19264T (=DSM 44701T), isolated from a smear-ripened cheese.</title>
        <authorList>
            <consortium name="US DOE Joint Genome Institute (JGI-PGF)"/>
            <person name="Walter F."/>
            <person name="Albersmeier A."/>
            <person name="Kalinowski J."/>
            <person name="Ruckert C."/>
        </authorList>
    </citation>
    <scope>NUCLEOTIDE SEQUENCE</scope>
    <source>
        <strain evidence="2">JCM 5069</strain>
    </source>
</reference>
<accession>A0A919KXZ3</accession>
<protein>
    <submittedName>
        <fullName evidence="2">Glucokinase</fullName>
    </submittedName>
</protein>
<dbReference type="SUPFAM" id="SSF53067">
    <property type="entry name" value="Actin-like ATPase domain"/>
    <property type="match status" value="1"/>
</dbReference>
<dbReference type="Proteomes" id="UP000603708">
    <property type="component" value="Unassembled WGS sequence"/>
</dbReference>
<proteinExistence type="inferred from homology"/>
<dbReference type="EMBL" id="BNCD01000005">
    <property type="protein sequence ID" value="GHH76813.1"/>
    <property type="molecule type" value="Genomic_DNA"/>
</dbReference>
<comment type="similarity">
    <text evidence="1">Belongs to the ROK (NagC/XylR) family.</text>
</comment>
<gene>
    <name evidence="2" type="primary">glk</name>
    <name evidence="2" type="ORF">GCM10018793_23410</name>
</gene>
<reference evidence="2" key="2">
    <citation type="submission" date="2020-09" db="EMBL/GenBank/DDBJ databases">
        <authorList>
            <person name="Sun Q."/>
            <person name="Ohkuma M."/>
        </authorList>
    </citation>
    <scope>NUCLEOTIDE SEQUENCE</scope>
    <source>
        <strain evidence="2">JCM 5069</strain>
    </source>
</reference>
<name>A0A919KXZ3_9ACTN</name>
<dbReference type="InterPro" id="IPR043129">
    <property type="entry name" value="ATPase_NBD"/>
</dbReference>
<dbReference type="RefSeq" id="WP_229924532.1">
    <property type="nucleotide sequence ID" value="NZ_BNCD01000005.1"/>
</dbReference>
<evidence type="ECO:0000313" key="2">
    <source>
        <dbReference type="EMBL" id="GHH76813.1"/>
    </source>
</evidence>
<organism evidence="2 3">
    <name type="scientific">Streptomyces sulfonofaciens</name>
    <dbReference type="NCBI Taxonomy" id="68272"/>
    <lineage>
        <taxon>Bacteria</taxon>
        <taxon>Bacillati</taxon>
        <taxon>Actinomycetota</taxon>
        <taxon>Actinomycetes</taxon>
        <taxon>Kitasatosporales</taxon>
        <taxon>Streptomycetaceae</taxon>
        <taxon>Streptomyces</taxon>
    </lineage>
</organism>
<dbReference type="InterPro" id="IPR000600">
    <property type="entry name" value="ROK"/>
</dbReference>
<comment type="caution">
    <text evidence="2">The sequence shown here is derived from an EMBL/GenBank/DDBJ whole genome shotgun (WGS) entry which is preliminary data.</text>
</comment>
<dbReference type="PANTHER" id="PTHR18964">
    <property type="entry name" value="ROK (REPRESSOR, ORF, KINASE) FAMILY"/>
    <property type="match status" value="1"/>
</dbReference>
<keyword evidence="3" id="KW-1185">Reference proteome</keyword>
<dbReference type="Gene3D" id="3.30.420.40">
    <property type="match status" value="2"/>
</dbReference>